<dbReference type="Proteomes" id="UP000566819">
    <property type="component" value="Unassembled WGS sequence"/>
</dbReference>
<evidence type="ECO:0000313" key="1">
    <source>
        <dbReference type="EMBL" id="KAF4630618.1"/>
    </source>
</evidence>
<dbReference type="AlphaFoldDB" id="A0A8H4RKB5"/>
<gene>
    <name evidence="1" type="ORF">G7Y89_g7520</name>
</gene>
<keyword evidence="2" id="KW-1185">Reference proteome</keyword>
<reference evidence="1 2" key="1">
    <citation type="submission" date="2020-03" db="EMBL/GenBank/DDBJ databases">
        <title>Draft Genome Sequence of Cudoniella acicularis.</title>
        <authorList>
            <person name="Buettner E."/>
            <person name="Kellner H."/>
        </authorList>
    </citation>
    <scope>NUCLEOTIDE SEQUENCE [LARGE SCALE GENOMIC DNA]</scope>
    <source>
        <strain evidence="1 2">DSM 108380</strain>
    </source>
</reference>
<name>A0A8H4RKB5_9HELO</name>
<sequence length="260" mass="29507">MSSSETLTQRLLSLNVPLWTEATQDPFLEQAGKGTLEKSVLEKWLRSDRAYARAYVRFAGRVIAEIAKVLGQGGKGGEGDIVEGTLDLFLDALVNVRKELKFFEDVATRYYLDLSSNEEEEGVEDGVRMYRELFEEVSDFDGEEGKEGISGVVGILQPLVLLWGTEKCYLEAWRFAASFTSHDHQNLDSNNEDADGGALRKEFIPNWTSDEFAAFVQRIEGVVEEVWECVPVEKRQLLGGEMERLWERILRVEGAFWPRI</sequence>
<protein>
    <recommendedName>
        <fullName evidence="3">Thiaminase-2/PQQC domain-containing protein</fullName>
    </recommendedName>
</protein>
<evidence type="ECO:0008006" key="3">
    <source>
        <dbReference type="Google" id="ProtNLM"/>
    </source>
</evidence>
<evidence type="ECO:0000313" key="2">
    <source>
        <dbReference type="Proteomes" id="UP000566819"/>
    </source>
</evidence>
<dbReference type="InterPro" id="IPR053261">
    <property type="entry name" value="Polyketide-peptide_reg"/>
</dbReference>
<dbReference type="Gene3D" id="1.20.910.10">
    <property type="entry name" value="Heme oxygenase-like"/>
    <property type="match status" value="1"/>
</dbReference>
<dbReference type="OrthoDB" id="37730at2759"/>
<dbReference type="CDD" id="cd19357">
    <property type="entry name" value="TenA_E_At3g16990-like"/>
    <property type="match status" value="1"/>
</dbReference>
<organism evidence="1 2">
    <name type="scientific">Cudoniella acicularis</name>
    <dbReference type="NCBI Taxonomy" id="354080"/>
    <lineage>
        <taxon>Eukaryota</taxon>
        <taxon>Fungi</taxon>
        <taxon>Dikarya</taxon>
        <taxon>Ascomycota</taxon>
        <taxon>Pezizomycotina</taxon>
        <taxon>Leotiomycetes</taxon>
        <taxon>Helotiales</taxon>
        <taxon>Tricladiaceae</taxon>
        <taxon>Cudoniella</taxon>
    </lineage>
</organism>
<dbReference type="PANTHER" id="PTHR41813:SF2">
    <property type="entry name" value="REGULATOR PAB1642, PUTATIVE (AFU_ORTHOLOGUE AFUA_3G11955)-RELATED"/>
    <property type="match status" value="1"/>
</dbReference>
<dbReference type="InterPro" id="IPR016084">
    <property type="entry name" value="Haem_Oase-like_multi-hlx"/>
</dbReference>
<accession>A0A8H4RKB5</accession>
<proteinExistence type="predicted"/>
<dbReference type="SUPFAM" id="SSF48613">
    <property type="entry name" value="Heme oxygenase-like"/>
    <property type="match status" value="1"/>
</dbReference>
<comment type="caution">
    <text evidence="1">The sequence shown here is derived from an EMBL/GenBank/DDBJ whole genome shotgun (WGS) entry which is preliminary data.</text>
</comment>
<dbReference type="EMBL" id="JAAMPI010000532">
    <property type="protein sequence ID" value="KAF4630618.1"/>
    <property type="molecule type" value="Genomic_DNA"/>
</dbReference>
<dbReference type="PANTHER" id="PTHR41813">
    <property type="entry name" value="REGULATOR PAB1642, PUTATIVE (AFU_ORTHOLOGUE AFUA_3G11955)-RELATED"/>
    <property type="match status" value="1"/>
</dbReference>